<dbReference type="PANTHER" id="PTHR11586:SF33">
    <property type="entry name" value="AMINOACYL TRNA SYNTHASE COMPLEX-INTERACTING MULTIFUNCTIONAL PROTEIN 1"/>
    <property type="match status" value="1"/>
</dbReference>
<keyword evidence="5" id="KW-0175">Coiled coil</keyword>
<protein>
    <submittedName>
        <fullName evidence="8">Aminoacyl tRNA synthetase complex interacting multifunctional protein 1a</fullName>
    </submittedName>
</protein>
<accession>A0A4W5LFA1</accession>
<evidence type="ECO:0000256" key="4">
    <source>
        <dbReference type="PROSITE-ProRule" id="PRU00209"/>
    </source>
</evidence>
<dbReference type="STRING" id="62062.ENSHHUP00000024512"/>
<reference evidence="8" key="2">
    <citation type="submission" date="2025-08" db="UniProtKB">
        <authorList>
            <consortium name="Ensembl"/>
        </authorList>
    </citation>
    <scope>IDENTIFICATION</scope>
</reference>
<evidence type="ECO:0000256" key="2">
    <source>
        <dbReference type="ARBA" id="ARBA00022884"/>
    </source>
</evidence>
<sequence length="389" mass="42321">MQTSDHVHGGLRGSFLEQLWVFETCQSQAGGHSLMFLLTRSLPLVKMSGHTPSVMRLEQRAAEADHIIDYLKQQVQLLKEKAKVQATVREEKKLMVENTKLKRDIEQLKQTLLEKEKSRGVREVAMPTARDSSVQCASKSTPPQPSTPARSSISPVATASPPPKDSEGKKNKPEKKEKGEKKPAAPQEEAKVDVSRLDMRVGRIVTAEKHPDADSLYVEQVDVGEAAPRTVVSGLVKHIPIDQGLTSSLLPSTPGLDGQPSPFHTGARRAAFGQVEPTMQNRMAVLLCNLKPAKMRGVVSQAMVMCASSPDKVEILDPPSGAVPGDRVLFQGFPGEPDKELNPKKKVWEAVQPDLKTDGQCVANYKGAPFEISGKGVCKSQTMSNSGIK</sequence>
<feature type="coiled-coil region" evidence="5">
    <location>
        <begin position="54"/>
        <end position="118"/>
    </location>
</feature>
<evidence type="ECO:0000313" key="8">
    <source>
        <dbReference type="Ensembl" id="ENSHHUP00000024512.1"/>
    </source>
</evidence>
<keyword evidence="2 4" id="KW-0694">RNA-binding</keyword>
<reference evidence="9" key="1">
    <citation type="submission" date="2018-06" db="EMBL/GenBank/DDBJ databases">
        <title>Genome assembly of Danube salmon.</title>
        <authorList>
            <person name="Macqueen D.J."/>
            <person name="Gundappa M.K."/>
        </authorList>
    </citation>
    <scope>NUCLEOTIDE SEQUENCE [LARGE SCALE GENOMIC DNA]</scope>
</reference>
<proteinExistence type="predicted"/>
<dbReference type="InterPro" id="IPR051270">
    <property type="entry name" value="Tyrosine-tRNA_ligase_regulator"/>
</dbReference>
<keyword evidence="3" id="KW-0648">Protein biosynthesis</keyword>
<evidence type="ECO:0000259" key="7">
    <source>
        <dbReference type="PROSITE" id="PS50886"/>
    </source>
</evidence>
<dbReference type="GO" id="GO:0006412">
    <property type="term" value="P:translation"/>
    <property type="evidence" value="ECO:0007669"/>
    <property type="project" value="UniProtKB-KW"/>
</dbReference>
<evidence type="ECO:0000256" key="6">
    <source>
        <dbReference type="SAM" id="MobiDB-lite"/>
    </source>
</evidence>
<feature type="compositionally biased region" description="Polar residues" evidence="6">
    <location>
        <begin position="130"/>
        <end position="157"/>
    </location>
</feature>
<dbReference type="Pfam" id="PF01588">
    <property type="entry name" value="tRNA_bind"/>
    <property type="match status" value="2"/>
</dbReference>
<keyword evidence="1 4" id="KW-0820">tRNA-binding</keyword>
<dbReference type="SUPFAM" id="SSF50249">
    <property type="entry name" value="Nucleic acid-binding proteins"/>
    <property type="match status" value="2"/>
</dbReference>
<dbReference type="AlphaFoldDB" id="A0A4W5LFA1"/>
<evidence type="ECO:0000256" key="3">
    <source>
        <dbReference type="ARBA" id="ARBA00022917"/>
    </source>
</evidence>
<feature type="region of interest" description="Disordered" evidence="6">
    <location>
        <begin position="118"/>
        <end position="194"/>
    </location>
</feature>
<feature type="domain" description="TRNA-binding" evidence="7">
    <location>
        <begin position="193"/>
        <end position="329"/>
    </location>
</feature>
<keyword evidence="9" id="KW-1185">Reference proteome</keyword>
<evidence type="ECO:0000256" key="5">
    <source>
        <dbReference type="SAM" id="Coils"/>
    </source>
</evidence>
<dbReference type="InterPro" id="IPR002547">
    <property type="entry name" value="tRNA-bd_dom"/>
</dbReference>
<dbReference type="GeneTree" id="ENSGT00940000154950"/>
<evidence type="ECO:0000313" key="9">
    <source>
        <dbReference type="Proteomes" id="UP000314982"/>
    </source>
</evidence>
<dbReference type="Gene3D" id="2.40.50.140">
    <property type="entry name" value="Nucleic acid-binding proteins"/>
    <property type="match status" value="2"/>
</dbReference>
<dbReference type="Ensembl" id="ENSHHUT00000025438.1">
    <property type="protein sequence ID" value="ENSHHUP00000024512.1"/>
    <property type="gene ID" value="ENSHHUG00000015382.1"/>
</dbReference>
<dbReference type="GO" id="GO:0000049">
    <property type="term" value="F:tRNA binding"/>
    <property type="evidence" value="ECO:0007669"/>
    <property type="project" value="UniProtKB-UniRule"/>
</dbReference>
<dbReference type="CDD" id="cd02799">
    <property type="entry name" value="tRNA_bind_EMAP-II_like"/>
    <property type="match status" value="1"/>
</dbReference>
<evidence type="ECO:0000256" key="1">
    <source>
        <dbReference type="ARBA" id="ARBA00022555"/>
    </source>
</evidence>
<dbReference type="PANTHER" id="PTHR11586">
    <property type="entry name" value="TRNA-AMINOACYLATION COFACTOR ARC1 FAMILY MEMBER"/>
    <property type="match status" value="1"/>
</dbReference>
<organism evidence="8 9">
    <name type="scientific">Hucho hucho</name>
    <name type="common">huchen</name>
    <dbReference type="NCBI Taxonomy" id="62062"/>
    <lineage>
        <taxon>Eukaryota</taxon>
        <taxon>Metazoa</taxon>
        <taxon>Chordata</taxon>
        <taxon>Craniata</taxon>
        <taxon>Vertebrata</taxon>
        <taxon>Euteleostomi</taxon>
        <taxon>Actinopterygii</taxon>
        <taxon>Neopterygii</taxon>
        <taxon>Teleostei</taxon>
        <taxon>Protacanthopterygii</taxon>
        <taxon>Salmoniformes</taxon>
        <taxon>Salmonidae</taxon>
        <taxon>Salmoninae</taxon>
        <taxon>Hucho</taxon>
    </lineage>
</organism>
<name>A0A4W5LFA1_9TELE</name>
<dbReference type="Proteomes" id="UP000314982">
    <property type="component" value="Unassembled WGS sequence"/>
</dbReference>
<dbReference type="InterPro" id="IPR012340">
    <property type="entry name" value="NA-bd_OB-fold"/>
</dbReference>
<dbReference type="PROSITE" id="PS50886">
    <property type="entry name" value="TRBD"/>
    <property type="match status" value="1"/>
</dbReference>
<reference evidence="8" key="3">
    <citation type="submission" date="2025-09" db="UniProtKB">
        <authorList>
            <consortium name="Ensembl"/>
        </authorList>
    </citation>
    <scope>IDENTIFICATION</scope>
</reference>
<feature type="compositionally biased region" description="Basic and acidic residues" evidence="6">
    <location>
        <begin position="164"/>
        <end position="194"/>
    </location>
</feature>